<evidence type="ECO:0000256" key="1">
    <source>
        <dbReference type="SAM" id="SignalP"/>
    </source>
</evidence>
<protein>
    <recommendedName>
        <fullName evidence="4">C-type lysozyme inhibitor domain-containing protein</fullName>
    </recommendedName>
</protein>
<organism evidence="2 3">
    <name type="scientific">Sphingobium cupriresistens LL01</name>
    <dbReference type="NCBI Taxonomy" id="1420583"/>
    <lineage>
        <taxon>Bacteria</taxon>
        <taxon>Pseudomonadati</taxon>
        <taxon>Pseudomonadota</taxon>
        <taxon>Alphaproteobacteria</taxon>
        <taxon>Sphingomonadales</taxon>
        <taxon>Sphingomonadaceae</taxon>
        <taxon>Sphingobium</taxon>
    </lineage>
</organism>
<dbReference type="EMBL" id="JACT01000001">
    <property type="protein sequence ID" value="KMS56925.1"/>
    <property type="molecule type" value="Genomic_DNA"/>
</dbReference>
<dbReference type="Proteomes" id="UP000052232">
    <property type="component" value="Unassembled WGS sequence"/>
</dbReference>
<evidence type="ECO:0000313" key="2">
    <source>
        <dbReference type="EMBL" id="KMS56925.1"/>
    </source>
</evidence>
<dbReference type="STRING" id="1420583.V473_01335"/>
<accession>A0A0J8AR91</accession>
<proteinExistence type="predicted"/>
<keyword evidence="3" id="KW-1185">Reference proteome</keyword>
<sequence length="169" mass="17554">MRKSCPPVTLLSLLLAAGCNQASDKSADQPGVVANILDQTLPNVEEAPPAANAITPVESPPKIDTPPPEAAPVGLIPAAMQGNWTGTQDRCGDRSADLELTVTPDRLLFHESVGTVQSVTAGEDGRAAVEAAFTGEGQSWTRTLALRTSPDGKALTIVNDGTAVTRKRC</sequence>
<evidence type="ECO:0008006" key="4">
    <source>
        <dbReference type="Google" id="ProtNLM"/>
    </source>
</evidence>
<dbReference type="PATRIC" id="fig|1420583.3.peg.260"/>
<dbReference type="AlphaFoldDB" id="A0A0J8AR91"/>
<reference evidence="2 3" key="1">
    <citation type="journal article" date="2015" name="G3 (Bethesda)">
        <title>Insights into Ongoing Evolution of the Hexachlorocyclohexane Catabolic Pathway from Comparative Genomics of Ten Sphingomonadaceae Strains.</title>
        <authorList>
            <person name="Pearce S.L."/>
            <person name="Oakeshott J.G."/>
            <person name="Pandey G."/>
        </authorList>
    </citation>
    <scope>NUCLEOTIDE SEQUENCE [LARGE SCALE GENOMIC DNA]</scope>
    <source>
        <strain evidence="2 3">LL01</strain>
    </source>
</reference>
<name>A0A0J8AR91_9SPHN</name>
<keyword evidence="1" id="KW-0732">Signal</keyword>
<comment type="caution">
    <text evidence="2">The sequence shown here is derived from an EMBL/GenBank/DDBJ whole genome shotgun (WGS) entry which is preliminary data.</text>
</comment>
<gene>
    <name evidence="2" type="ORF">V473_01335</name>
</gene>
<feature type="signal peptide" evidence="1">
    <location>
        <begin position="1"/>
        <end position="22"/>
    </location>
</feature>
<evidence type="ECO:0000313" key="3">
    <source>
        <dbReference type="Proteomes" id="UP000052232"/>
    </source>
</evidence>
<dbReference type="PROSITE" id="PS51257">
    <property type="entry name" value="PROKAR_LIPOPROTEIN"/>
    <property type="match status" value="1"/>
</dbReference>
<feature type="chain" id="PRO_5005294127" description="C-type lysozyme inhibitor domain-containing protein" evidence="1">
    <location>
        <begin position="23"/>
        <end position="169"/>
    </location>
</feature>